<feature type="region of interest" description="Disordered" evidence="1">
    <location>
        <begin position="23"/>
        <end position="196"/>
    </location>
</feature>
<dbReference type="OrthoDB" id="6020543at2759"/>
<feature type="compositionally biased region" description="Low complexity" evidence="1">
    <location>
        <begin position="57"/>
        <end position="82"/>
    </location>
</feature>
<feature type="compositionally biased region" description="Low complexity" evidence="1">
    <location>
        <begin position="151"/>
        <end position="172"/>
    </location>
</feature>
<sequence length="251" mass="30098">MKFVCILAFCALASAQIQEWPAQPQPIPEIDNLEWPAQPNPRPHPRPEHNDPEQHPEWQQPQPSDWQQPENPEWQQPQQPEWPQQPQPGWPQQPPQPDNVIPLVNEEEPQPLWHQPPRWQDQPPRWPQQPEQPPQWQDQPPRWPQQPEQPPRWQDQPPQWPDQPVHLPEWQEPQPPQWNPNAPQWRADERPTRDQRCEPAHSRNSIVFAHDFDCSLFHECRDGLRFTFQCQGNFLFDRVTMTCRHPRSARC</sequence>
<protein>
    <submittedName>
        <fullName evidence="4">CLUMA_CG000508, isoform D</fullName>
    </submittedName>
</protein>
<feature type="compositionally biased region" description="Pro residues" evidence="1">
    <location>
        <begin position="124"/>
        <end position="133"/>
    </location>
</feature>
<feature type="compositionally biased region" description="Pro residues" evidence="1">
    <location>
        <begin position="141"/>
        <end position="150"/>
    </location>
</feature>
<dbReference type="EMBL" id="CVRI01000002">
    <property type="protein sequence ID" value="CRK86674.1"/>
    <property type="molecule type" value="Genomic_DNA"/>
</dbReference>
<feature type="domain" description="Chitin-binding type-2" evidence="3">
    <location>
        <begin position="194"/>
        <end position="251"/>
    </location>
</feature>
<organism evidence="4 5">
    <name type="scientific">Clunio marinus</name>
    <dbReference type="NCBI Taxonomy" id="568069"/>
    <lineage>
        <taxon>Eukaryota</taxon>
        <taxon>Metazoa</taxon>
        <taxon>Ecdysozoa</taxon>
        <taxon>Arthropoda</taxon>
        <taxon>Hexapoda</taxon>
        <taxon>Insecta</taxon>
        <taxon>Pterygota</taxon>
        <taxon>Neoptera</taxon>
        <taxon>Endopterygota</taxon>
        <taxon>Diptera</taxon>
        <taxon>Nematocera</taxon>
        <taxon>Chironomoidea</taxon>
        <taxon>Chironomidae</taxon>
        <taxon>Clunio</taxon>
    </lineage>
</organism>
<dbReference type="AlphaFoldDB" id="A0A1J1HGJ9"/>
<keyword evidence="2" id="KW-0732">Signal</keyword>
<dbReference type="SMART" id="SM00494">
    <property type="entry name" value="ChtBD2"/>
    <property type="match status" value="1"/>
</dbReference>
<gene>
    <name evidence="4" type="ORF">CLUMA_CG000508</name>
</gene>
<feature type="compositionally biased region" description="Pro residues" evidence="1">
    <location>
        <begin position="83"/>
        <end position="97"/>
    </location>
</feature>
<dbReference type="Gene3D" id="2.170.140.10">
    <property type="entry name" value="Chitin binding domain"/>
    <property type="match status" value="1"/>
</dbReference>
<dbReference type="SUPFAM" id="SSF57625">
    <property type="entry name" value="Invertebrate chitin-binding proteins"/>
    <property type="match status" value="1"/>
</dbReference>
<feature type="chain" id="PRO_5012091306" evidence="2">
    <location>
        <begin position="16"/>
        <end position="251"/>
    </location>
</feature>
<evidence type="ECO:0000256" key="2">
    <source>
        <dbReference type="SAM" id="SignalP"/>
    </source>
</evidence>
<dbReference type="InterPro" id="IPR036508">
    <property type="entry name" value="Chitin-bd_dom_sf"/>
</dbReference>
<evidence type="ECO:0000259" key="3">
    <source>
        <dbReference type="PROSITE" id="PS50940"/>
    </source>
</evidence>
<reference evidence="4 5" key="1">
    <citation type="submission" date="2015-04" db="EMBL/GenBank/DDBJ databases">
        <authorList>
            <person name="Syromyatnikov M.Y."/>
            <person name="Popov V.N."/>
        </authorList>
    </citation>
    <scope>NUCLEOTIDE SEQUENCE [LARGE SCALE GENOMIC DNA]</scope>
</reference>
<feature type="compositionally biased region" description="Basic and acidic residues" evidence="1">
    <location>
        <begin position="45"/>
        <end position="56"/>
    </location>
</feature>
<dbReference type="InterPro" id="IPR002557">
    <property type="entry name" value="Chitin-bd_dom"/>
</dbReference>
<dbReference type="GO" id="GO:0008061">
    <property type="term" value="F:chitin binding"/>
    <property type="evidence" value="ECO:0007669"/>
    <property type="project" value="InterPro"/>
</dbReference>
<feature type="signal peptide" evidence="2">
    <location>
        <begin position="1"/>
        <end position="15"/>
    </location>
</feature>
<dbReference type="STRING" id="568069.A0A1J1HGJ9"/>
<name>A0A1J1HGJ9_9DIPT</name>
<feature type="compositionally biased region" description="Basic and acidic residues" evidence="1">
    <location>
        <begin position="186"/>
        <end position="196"/>
    </location>
</feature>
<dbReference type="GO" id="GO:0005576">
    <property type="term" value="C:extracellular region"/>
    <property type="evidence" value="ECO:0007669"/>
    <property type="project" value="InterPro"/>
</dbReference>
<dbReference type="Proteomes" id="UP000183832">
    <property type="component" value="Unassembled WGS sequence"/>
</dbReference>
<accession>A0A1J1HGJ9</accession>
<dbReference type="PROSITE" id="PS50940">
    <property type="entry name" value="CHIT_BIND_II"/>
    <property type="match status" value="1"/>
</dbReference>
<evidence type="ECO:0000256" key="1">
    <source>
        <dbReference type="SAM" id="MobiDB-lite"/>
    </source>
</evidence>
<proteinExistence type="predicted"/>
<evidence type="ECO:0000313" key="5">
    <source>
        <dbReference type="Proteomes" id="UP000183832"/>
    </source>
</evidence>
<dbReference type="Pfam" id="PF01607">
    <property type="entry name" value="CBM_14"/>
    <property type="match status" value="1"/>
</dbReference>
<keyword evidence="5" id="KW-1185">Reference proteome</keyword>
<evidence type="ECO:0000313" key="4">
    <source>
        <dbReference type="EMBL" id="CRK86674.1"/>
    </source>
</evidence>